<dbReference type="Gramene" id="mRNA:HanXRQr2_Chr12g0539571">
    <property type="protein sequence ID" value="CDS:HanXRQr2_Chr12g0539571.1"/>
    <property type="gene ID" value="HanXRQr2_Chr12g0539571"/>
</dbReference>
<sequence>MDVFCLGVLISELLSGKEAASRSVEGGGDEKNVAEVLLLSEMVKEMVRGGDNVRDKLAAFMDGRLRGEYPVELAYSMAETASKCVAVDLNDRPSVSEVFATLSKILSSSLDWDPSDELEHSSSLSHGR</sequence>
<dbReference type="EMBL" id="MNCJ02000327">
    <property type="protein sequence ID" value="KAF5777766.1"/>
    <property type="molecule type" value="Genomic_DNA"/>
</dbReference>
<reference evidence="1" key="2">
    <citation type="submission" date="2020-06" db="EMBL/GenBank/DDBJ databases">
        <title>Helianthus annuus Genome sequencing and assembly Release 2.</title>
        <authorList>
            <person name="Gouzy J."/>
            <person name="Langlade N."/>
            <person name="Munos S."/>
        </authorList>
    </citation>
    <scope>NUCLEOTIDE SEQUENCE</scope>
    <source>
        <tissue evidence="1">Leaves</tissue>
    </source>
</reference>
<evidence type="ECO:0000313" key="2">
    <source>
        <dbReference type="Proteomes" id="UP000215914"/>
    </source>
</evidence>
<accession>A0A9K3HG95</accession>
<reference evidence="1" key="1">
    <citation type="journal article" date="2017" name="Nature">
        <title>The sunflower genome provides insights into oil metabolism, flowering and Asterid evolution.</title>
        <authorList>
            <person name="Badouin H."/>
            <person name="Gouzy J."/>
            <person name="Grassa C.J."/>
            <person name="Murat F."/>
            <person name="Staton S.E."/>
            <person name="Cottret L."/>
            <person name="Lelandais-Briere C."/>
            <person name="Owens G.L."/>
            <person name="Carrere S."/>
            <person name="Mayjonade B."/>
            <person name="Legrand L."/>
            <person name="Gill N."/>
            <person name="Kane N.C."/>
            <person name="Bowers J.E."/>
            <person name="Hubner S."/>
            <person name="Bellec A."/>
            <person name="Berard A."/>
            <person name="Berges H."/>
            <person name="Blanchet N."/>
            <person name="Boniface M.C."/>
            <person name="Brunel D."/>
            <person name="Catrice O."/>
            <person name="Chaidir N."/>
            <person name="Claudel C."/>
            <person name="Donnadieu C."/>
            <person name="Faraut T."/>
            <person name="Fievet G."/>
            <person name="Helmstetter N."/>
            <person name="King M."/>
            <person name="Knapp S.J."/>
            <person name="Lai Z."/>
            <person name="Le Paslier M.C."/>
            <person name="Lippi Y."/>
            <person name="Lorenzon L."/>
            <person name="Mandel J.R."/>
            <person name="Marage G."/>
            <person name="Marchand G."/>
            <person name="Marquand E."/>
            <person name="Bret-Mestries E."/>
            <person name="Morien E."/>
            <person name="Nambeesan S."/>
            <person name="Nguyen T."/>
            <person name="Pegot-Espagnet P."/>
            <person name="Pouilly N."/>
            <person name="Raftis F."/>
            <person name="Sallet E."/>
            <person name="Schiex T."/>
            <person name="Thomas J."/>
            <person name="Vandecasteele C."/>
            <person name="Vares D."/>
            <person name="Vear F."/>
            <person name="Vautrin S."/>
            <person name="Crespi M."/>
            <person name="Mangin B."/>
            <person name="Burke J.M."/>
            <person name="Salse J."/>
            <person name="Munos S."/>
            <person name="Vincourt P."/>
            <person name="Rieseberg L.H."/>
            <person name="Langlade N.B."/>
        </authorList>
    </citation>
    <scope>NUCLEOTIDE SEQUENCE</scope>
    <source>
        <tissue evidence="1">Leaves</tissue>
    </source>
</reference>
<dbReference type="PANTHER" id="PTHR45927:SF6">
    <property type="entry name" value="PROTEIN LYK5"/>
    <property type="match status" value="1"/>
</dbReference>
<protein>
    <submittedName>
        <fullName evidence="1">Non-specific serine/threonine protein kinase</fullName>
        <ecNumber evidence="1">2.7.11.1</ecNumber>
    </submittedName>
</protein>
<keyword evidence="2" id="KW-1185">Reference proteome</keyword>
<organism evidence="1 2">
    <name type="scientific">Helianthus annuus</name>
    <name type="common">Common sunflower</name>
    <dbReference type="NCBI Taxonomy" id="4232"/>
    <lineage>
        <taxon>Eukaryota</taxon>
        <taxon>Viridiplantae</taxon>
        <taxon>Streptophyta</taxon>
        <taxon>Embryophyta</taxon>
        <taxon>Tracheophyta</taxon>
        <taxon>Spermatophyta</taxon>
        <taxon>Magnoliopsida</taxon>
        <taxon>eudicotyledons</taxon>
        <taxon>Gunneridae</taxon>
        <taxon>Pentapetalae</taxon>
        <taxon>asterids</taxon>
        <taxon>campanulids</taxon>
        <taxon>Asterales</taxon>
        <taxon>Asteraceae</taxon>
        <taxon>Asteroideae</taxon>
        <taxon>Heliantheae alliance</taxon>
        <taxon>Heliantheae</taxon>
        <taxon>Helianthus</taxon>
    </lineage>
</organism>
<dbReference type="PANTHER" id="PTHR45927">
    <property type="entry name" value="LYSM-DOMAIN RECEPTOR-LIKE KINASE-RELATED"/>
    <property type="match status" value="1"/>
</dbReference>
<gene>
    <name evidence="1" type="ORF">HanXRQr2_Chr12g0539571</name>
</gene>
<dbReference type="InterPro" id="IPR011009">
    <property type="entry name" value="Kinase-like_dom_sf"/>
</dbReference>
<dbReference type="Proteomes" id="UP000215914">
    <property type="component" value="Unassembled WGS sequence"/>
</dbReference>
<keyword evidence="1" id="KW-0723">Serine/threonine-protein kinase</keyword>
<keyword evidence="1" id="KW-0418">Kinase</keyword>
<evidence type="ECO:0000313" key="1">
    <source>
        <dbReference type="EMBL" id="KAF5777766.1"/>
    </source>
</evidence>
<dbReference type="GO" id="GO:0004674">
    <property type="term" value="F:protein serine/threonine kinase activity"/>
    <property type="evidence" value="ECO:0007669"/>
    <property type="project" value="UniProtKB-KW"/>
</dbReference>
<dbReference type="SUPFAM" id="SSF56112">
    <property type="entry name" value="Protein kinase-like (PK-like)"/>
    <property type="match status" value="1"/>
</dbReference>
<dbReference type="AlphaFoldDB" id="A0A9K3HG95"/>
<comment type="caution">
    <text evidence="1">The sequence shown here is derived from an EMBL/GenBank/DDBJ whole genome shotgun (WGS) entry which is preliminary data.</text>
</comment>
<proteinExistence type="predicted"/>
<dbReference type="EC" id="2.7.11.1" evidence="1"/>
<dbReference type="InterPro" id="IPR052611">
    <property type="entry name" value="Plant_RLK_LysM"/>
</dbReference>
<dbReference type="Gene3D" id="1.10.510.10">
    <property type="entry name" value="Transferase(Phosphotransferase) domain 1"/>
    <property type="match status" value="1"/>
</dbReference>
<name>A0A9K3HG95_HELAN</name>
<keyword evidence="1" id="KW-0808">Transferase</keyword>